<accession>A0A9I9E8H9</accession>
<organism evidence="1">
    <name type="scientific">Cucumis melo</name>
    <name type="common">Muskmelon</name>
    <dbReference type="NCBI Taxonomy" id="3656"/>
    <lineage>
        <taxon>Eukaryota</taxon>
        <taxon>Viridiplantae</taxon>
        <taxon>Streptophyta</taxon>
        <taxon>Embryophyta</taxon>
        <taxon>Tracheophyta</taxon>
        <taxon>Spermatophyta</taxon>
        <taxon>Magnoliopsida</taxon>
        <taxon>eudicotyledons</taxon>
        <taxon>Gunneridae</taxon>
        <taxon>Pentapetalae</taxon>
        <taxon>rosids</taxon>
        <taxon>fabids</taxon>
        <taxon>Cucurbitales</taxon>
        <taxon>Cucurbitaceae</taxon>
        <taxon>Benincaseae</taxon>
        <taxon>Cucumis</taxon>
    </lineage>
</organism>
<dbReference type="Gramene" id="MELO3C030149.2.1">
    <property type="protein sequence ID" value="MELO3C030149.2.1"/>
    <property type="gene ID" value="MELO3C030149.2"/>
</dbReference>
<sequence>LREFFNLHLSNFGKLRCPSGSPPSYDCVVRRDQRIILLPRFFSSILVHLNVDILTPNDAPGPNPKTLSLSYKLFQGSHVPNIEHDIRPSRNPCMFDTDDVDDNVEGFFVHRNLASKIINTLTVESRALSISINLMSDRRLEVDLLVRRLKTLIPSSSTGAPGQEGEVVKIGGKSSCSRQANILNLFMLLLLLKLCNLDVVLKSVAGQYLEVVYVVDYVEACSLDVVLNSTGYKVEK</sequence>
<dbReference type="AlphaFoldDB" id="A0A9I9E8H9"/>
<evidence type="ECO:0000313" key="1">
    <source>
        <dbReference type="EnsemblPlants" id="MELO3C030149.2.1"/>
    </source>
</evidence>
<reference evidence="1" key="1">
    <citation type="submission" date="2023-03" db="UniProtKB">
        <authorList>
            <consortium name="EnsemblPlants"/>
        </authorList>
    </citation>
    <scope>IDENTIFICATION</scope>
</reference>
<protein>
    <submittedName>
        <fullName evidence="1">Uncharacterized protein</fullName>
    </submittedName>
</protein>
<proteinExistence type="predicted"/>
<name>A0A9I9E8H9_CUCME</name>
<dbReference type="EnsemblPlants" id="MELO3C030149.2.1">
    <property type="protein sequence ID" value="MELO3C030149.2.1"/>
    <property type="gene ID" value="MELO3C030149.2"/>
</dbReference>